<evidence type="ECO:0000313" key="10">
    <source>
        <dbReference type="EMBL" id="MBE6833594.1"/>
    </source>
</evidence>
<dbReference type="PROSITE" id="PS00676">
    <property type="entry name" value="SIGMA54_INTERACT_2"/>
    <property type="match status" value="1"/>
</dbReference>
<dbReference type="Pfam" id="PF00989">
    <property type="entry name" value="PAS"/>
    <property type="match status" value="1"/>
</dbReference>
<dbReference type="InterPro" id="IPR009057">
    <property type="entry name" value="Homeodomain-like_sf"/>
</dbReference>
<dbReference type="FunFam" id="3.40.50.300:FF:000006">
    <property type="entry name" value="DNA-binding transcriptional regulator NtrC"/>
    <property type="match status" value="1"/>
</dbReference>
<evidence type="ECO:0000256" key="5">
    <source>
        <dbReference type="ARBA" id="ARBA00023163"/>
    </source>
</evidence>
<dbReference type="Pfam" id="PF00158">
    <property type="entry name" value="Sigma54_activat"/>
    <property type="match status" value="1"/>
</dbReference>
<dbReference type="InterPro" id="IPR027417">
    <property type="entry name" value="P-loop_NTPase"/>
</dbReference>
<dbReference type="InterPro" id="IPR035965">
    <property type="entry name" value="PAS-like_dom_sf"/>
</dbReference>
<evidence type="ECO:0000259" key="7">
    <source>
        <dbReference type="PROSITE" id="PS50045"/>
    </source>
</evidence>
<dbReference type="PROSITE" id="PS00688">
    <property type="entry name" value="SIGMA54_INTERACT_3"/>
    <property type="match status" value="1"/>
</dbReference>
<keyword evidence="1" id="KW-0547">Nucleotide-binding</keyword>
<dbReference type="SUPFAM" id="SSF55785">
    <property type="entry name" value="PYP-like sensor domain (PAS domain)"/>
    <property type="match status" value="1"/>
</dbReference>
<dbReference type="InterPro" id="IPR013767">
    <property type="entry name" value="PAS_fold"/>
</dbReference>
<feature type="domain" description="PAS" evidence="8">
    <location>
        <begin position="20"/>
        <end position="67"/>
    </location>
</feature>
<dbReference type="InterPro" id="IPR003593">
    <property type="entry name" value="AAA+_ATPase"/>
</dbReference>
<evidence type="ECO:0000256" key="2">
    <source>
        <dbReference type="ARBA" id="ARBA00022840"/>
    </source>
</evidence>
<evidence type="ECO:0000256" key="3">
    <source>
        <dbReference type="ARBA" id="ARBA00023015"/>
    </source>
</evidence>
<dbReference type="GO" id="GO:0006355">
    <property type="term" value="P:regulation of DNA-templated transcription"/>
    <property type="evidence" value="ECO:0007669"/>
    <property type="project" value="InterPro"/>
</dbReference>
<name>A0A928Q2Q8_9FIRM</name>
<sequence>MQRNPVHVHKTTNFPDAMNTTDALIAILESSFDGIYITDGRANTIWINHSYEVISGLNEKDVLGKNMTELEKHGIISRSASLMALKGRSTITIDQTFRTGKRAIVTSTPVFNEQNEIIMVVTNVRDISELYNLKEQLAQKQEQAQRYEGEIEVIRRQLMQTSDMVVADAKMLNLLRMVGRAALLDTPVLLLGETGVGKEMVASYLHKKSPRRDGPFIKVNCGAIPEALAESELFGYERGAFTGANREGKAGLFEIADKGTIFLDEVGELPASLQVKLLRVLQEQEIVRVGAGKPVKVDVRVVAATNRDMESMVKSGRLREDLYYRLNVFPVHIPPLRERQDDIPKLAQHMLEKLNKKYNQNKFLTQSAFISLLEYNWPGNVRELKNVMERSFIISDADEIDSAHLMLQNAGLCPTPSGGSEDFDLKAYLEKIEKEYIDKAYENRKNVRAAAQSLRMDPATYVRKRKKYNRKA</sequence>
<dbReference type="PANTHER" id="PTHR32071:SF121">
    <property type="entry name" value="SIGMA L-DEPENDENT TRANSCRIPTIONAL REGULATOR YQIR-RELATED"/>
    <property type="match status" value="1"/>
</dbReference>
<dbReference type="InterPro" id="IPR025944">
    <property type="entry name" value="Sigma_54_int_dom_CS"/>
</dbReference>
<dbReference type="PROSITE" id="PS50113">
    <property type="entry name" value="PAC"/>
    <property type="match status" value="1"/>
</dbReference>
<feature type="domain" description="PAC" evidence="9">
    <location>
        <begin position="87"/>
        <end position="139"/>
    </location>
</feature>
<dbReference type="GO" id="GO:0003677">
    <property type="term" value="F:DNA binding"/>
    <property type="evidence" value="ECO:0007669"/>
    <property type="project" value="UniProtKB-KW"/>
</dbReference>
<feature type="domain" description="Sigma-54 factor interaction" evidence="7">
    <location>
        <begin position="164"/>
        <end position="393"/>
    </location>
</feature>
<evidence type="ECO:0000313" key="12">
    <source>
        <dbReference type="Proteomes" id="UP000754750"/>
    </source>
</evidence>
<dbReference type="CDD" id="cd00130">
    <property type="entry name" value="PAS"/>
    <property type="match status" value="1"/>
</dbReference>
<dbReference type="SUPFAM" id="SSF46689">
    <property type="entry name" value="Homeodomain-like"/>
    <property type="match status" value="1"/>
</dbReference>
<dbReference type="InterPro" id="IPR025662">
    <property type="entry name" value="Sigma_54_int_dom_ATP-bd_1"/>
</dbReference>
<keyword evidence="4" id="KW-0238">DNA-binding</keyword>
<dbReference type="GO" id="GO:0005524">
    <property type="term" value="F:ATP binding"/>
    <property type="evidence" value="ECO:0007669"/>
    <property type="project" value="UniProtKB-KW"/>
</dbReference>
<evidence type="ECO:0000259" key="9">
    <source>
        <dbReference type="PROSITE" id="PS50113"/>
    </source>
</evidence>
<reference evidence="10" key="1">
    <citation type="submission" date="2019-04" db="EMBL/GenBank/DDBJ databases">
        <title>Evolution of Biomass-Degrading Anaerobic Consortia Revealed by Metagenomics.</title>
        <authorList>
            <person name="Peng X."/>
        </authorList>
    </citation>
    <scope>NUCLEOTIDE SEQUENCE</scope>
    <source>
        <strain evidence="10">SIG551</strain>
    </source>
</reference>
<dbReference type="PROSITE" id="PS00675">
    <property type="entry name" value="SIGMA54_INTERACT_1"/>
    <property type="match status" value="1"/>
</dbReference>
<dbReference type="Gene3D" id="3.40.50.300">
    <property type="entry name" value="P-loop containing nucleotide triphosphate hydrolases"/>
    <property type="match status" value="1"/>
</dbReference>
<gene>
    <name evidence="10" type="ORF">E7512_08455</name>
    <name evidence="11" type="ORF">E7512_13715</name>
</gene>
<evidence type="ECO:0000256" key="4">
    <source>
        <dbReference type="ARBA" id="ARBA00023125"/>
    </source>
</evidence>
<dbReference type="EMBL" id="SVNY01000004">
    <property type="protein sequence ID" value="MBE6833594.1"/>
    <property type="molecule type" value="Genomic_DNA"/>
</dbReference>
<evidence type="ECO:0000256" key="6">
    <source>
        <dbReference type="SAM" id="Coils"/>
    </source>
</evidence>
<dbReference type="Gene3D" id="1.10.8.60">
    <property type="match status" value="1"/>
</dbReference>
<dbReference type="InterPro" id="IPR058031">
    <property type="entry name" value="AAA_lid_NorR"/>
</dbReference>
<dbReference type="AlphaFoldDB" id="A0A928Q2Q8"/>
<accession>A0A928Q2Q8</accession>
<protein>
    <submittedName>
        <fullName evidence="10">PAS domain S-box protein</fullName>
    </submittedName>
</protein>
<feature type="coiled-coil region" evidence="6">
    <location>
        <begin position="130"/>
        <end position="157"/>
    </location>
</feature>
<proteinExistence type="predicted"/>
<evidence type="ECO:0000256" key="1">
    <source>
        <dbReference type="ARBA" id="ARBA00022741"/>
    </source>
</evidence>
<dbReference type="Proteomes" id="UP000754750">
    <property type="component" value="Unassembled WGS sequence"/>
</dbReference>
<evidence type="ECO:0000259" key="8">
    <source>
        <dbReference type="PROSITE" id="PS50112"/>
    </source>
</evidence>
<organism evidence="10 12">
    <name type="scientific">Faecalispora sporosphaeroides</name>
    <dbReference type="NCBI Taxonomy" id="1549"/>
    <lineage>
        <taxon>Bacteria</taxon>
        <taxon>Bacillati</taxon>
        <taxon>Bacillota</taxon>
        <taxon>Clostridia</taxon>
        <taxon>Eubacteriales</taxon>
        <taxon>Oscillospiraceae</taxon>
        <taxon>Faecalispora</taxon>
    </lineage>
</organism>
<evidence type="ECO:0000313" key="11">
    <source>
        <dbReference type="EMBL" id="MBE6834609.1"/>
    </source>
</evidence>
<dbReference type="PANTHER" id="PTHR32071">
    <property type="entry name" value="TRANSCRIPTIONAL REGULATORY PROTEIN"/>
    <property type="match status" value="1"/>
</dbReference>
<keyword evidence="5" id="KW-0804">Transcription</keyword>
<dbReference type="RefSeq" id="WP_326840431.1">
    <property type="nucleotide sequence ID" value="NZ_SVNY01000004.1"/>
</dbReference>
<comment type="caution">
    <text evidence="10">The sequence shown here is derived from an EMBL/GenBank/DDBJ whole genome shotgun (WGS) entry which is preliminary data.</text>
</comment>
<dbReference type="Gene3D" id="3.30.450.20">
    <property type="entry name" value="PAS domain"/>
    <property type="match status" value="1"/>
</dbReference>
<dbReference type="EMBL" id="SVNY01000009">
    <property type="protein sequence ID" value="MBE6834609.1"/>
    <property type="molecule type" value="Genomic_DNA"/>
</dbReference>
<dbReference type="SMART" id="SM00382">
    <property type="entry name" value="AAA"/>
    <property type="match status" value="1"/>
</dbReference>
<dbReference type="InterPro" id="IPR025943">
    <property type="entry name" value="Sigma_54_int_dom_ATP-bd_2"/>
</dbReference>
<dbReference type="InterPro" id="IPR002078">
    <property type="entry name" value="Sigma_54_int"/>
</dbReference>
<dbReference type="SUPFAM" id="SSF52540">
    <property type="entry name" value="P-loop containing nucleoside triphosphate hydrolases"/>
    <property type="match status" value="1"/>
</dbReference>
<dbReference type="CDD" id="cd00009">
    <property type="entry name" value="AAA"/>
    <property type="match status" value="1"/>
</dbReference>
<keyword evidence="2" id="KW-0067">ATP-binding</keyword>
<dbReference type="NCBIfam" id="TIGR00229">
    <property type="entry name" value="sensory_box"/>
    <property type="match status" value="1"/>
</dbReference>
<dbReference type="Pfam" id="PF25601">
    <property type="entry name" value="AAA_lid_14"/>
    <property type="match status" value="1"/>
</dbReference>
<dbReference type="Gene3D" id="1.10.10.60">
    <property type="entry name" value="Homeodomain-like"/>
    <property type="match status" value="1"/>
</dbReference>
<dbReference type="PROSITE" id="PS50045">
    <property type="entry name" value="SIGMA54_INTERACT_4"/>
    <property type="match status" value="1"/>
</dbReference>
<dbReference type="InterPro" id="IPR000014">
    <property type="entry name" value="PAS"/>
</dbReference>
<keyword evidence="3" id="KW-0805">Transcription regulation</keyword>
<dbReference type="SMART" id="SM00091">
    <property type="entry name" value="PAS"/>
    <property type="match status" value="1"/>
</dbReference>
<dbReference type="InterPro" id="IPR000700">
    <property type="entry name" value="PAS-assoc_C"/>
</dbReference>
<keyword evidence="6" id="KW-0175">Coiled coil</keyword>
<dbReference type="PROSITE" id="PS50112">
    <property type="entry name" value="PAS"/>
    <property type="match status" value="1"/>
</dbReference>